<organism evidence="6 7">
    <name type="scientific">Methanosarcina mazei</name>
    <name type="common">Methanosarcina frisia</name>
    <dbReference type="NCBI Taxonomy" id="2209"/>
    <lineage>
        <taxon>Archaea</taxon>
        <taxon>Methanobacteriati</taxon>
        <taxon>Methanobacteriota</taxon>
        <taxon>Stenosarchaea group</taxon>
        <taxon>Methanomicrobia</taxon>
        <taxon>Methanosarcinales</taxon>
        <taxon>Methanosarcinaceae</taxon>
        <taxon>Methanosarcina</taxon>
    </lineage>
</organism>
<dbReference type="SUPFAM" id="SSF116734">
    <property type="entry name" value="DNA methylase specificity domain"/>
    <property type="match status" value="2"/>
</dbReference>
<feature type="domain" description="Type I restriction modification DNA specificity" evidence="5">
    <location>
        <begin position="33"/>
        <end position="208"/>
    </location>
</feature>
<evidence type="ECO:0000256" key="3">
    <source>
        <dbReference type="ARBA" id="ARBA00023125"/>
    </source>
</evidence>
<dbReference type="GO" id="GO:0003677">
    <property type="term" value="F:DNA binding"/>
    <property type="evidence" value="ECO:0007669"/>
    <property type="project" value="UniProtKB-KW"/>
</dbReference>
<dbReference type="Pfam" id="PF01420">
    <property type="entry name" value="Methylase_S"/>
    <property type="match status" value="2"/>
</dbReference>
<accession>A0A0F8CLT5</accession>
<dbReference type="AlphaFoldDB" id="A0A0F8CLT5"/>
<evidence type="ECO:0000313" key="6">
    <source>
        <dbReference type="EMBL" id="KKG05869.1"/>
    </source>
</evidence>
<keyword evidence="3" id="KW-0238">DNA-binding</keyword>
<sequence>MECFRIFYNEITGRLDAPYYQNEYSILENNLKSKYETKTLGEIGDVFDGPFGSDLKNDEYVDVGVPLLRVQNIKNGEIILDPDCVVHISEDKHNKLKRSEVIPGDVVITKTGWLGNAAIIPHDLEKANIRADLAGVRITDNDIIPQFLAIYIDSSIGKKLCSRLNSGSTRGRIIIENMRKLLIPKLDKKKQEEIILRFHKLQETKKQNENKAKILFNSIDDFILSKLGIELPDNCEKMCYPVYFDELDGRIYPSVYHPKRINTIHNIKLSKFPTRPLKNIVDFKKDIVNEAQGRIYVGLENIESNTGIFLPSNEEKESFGSAFLFEKGDVLFPKLRPYLNKVHFARFDGVCSTEFHVLRAKDCDSFYLFSFLRSNVIVNQTSFLMTGNTLPRLQTADVENLLIPVPPPEIQSEISTEVMIRIEKAELLKQEAEKTLEKAKTDVKEMIMGD</sequence>
<dbReference type="PANTHER" id="PTHR30408">
    <property type="entry name" value="TYPE-1 RESTRICTION ENZYME ECOKI SPECIFICITY PROTEIN"/>
    <property type="match status" value="1"/>
</dbReference>
<comment type="caution">
    <text evidence="6">The sequence shown here is derived from an EMBL/GenBank/DDBJ whole genome shotgun (WGS) entry which is preliminary data.</text>
</comment>
<dbReference type="EMBL" id="JJOT01000015">
    <property type="protein sequence ID" value="KKG05869.1"/>
    <property type="molecule type" value="Genomic_DNA"/>
</dbReference>
<dbReference type="GO" id="GO:0009307">
    <property type="term" value="P:DNA restriction-modification system"/>
    <property type="evidence" value="ECO:0007669"/>
    <property type="project" value="UniProtKB-KW"/>
</dbReference>
<dbReference type="InterPro" id="IPR044946">
    <property type="entry name" value="Restrct_endonuc_typeI_TRD_sf"/>
</dbReference>
<evidence type="ECO:0000259" key="5">
    <source>
        <dbReference type="Pfam" id="PF01420"/>
    </source>
</evidence>
<keyword evidence="4" id="KW-0175">Coiled coil</keyword>
<evidence type="ECO:0000256" key="1">
    <source>
        <dbReference type="ARBA" id="ARBA00010923"/>
    </source>
</evidence>
<dbReference type="InterPro" id="IPR052021">
    <property type="entry name" value="Type-I_RS_S_subunit"/>
</dbReference>
<feature type="domain" description="Type I restriction modification DNA specificity" evidence="5">
    <location>
        <begin position="313"/>
        <end position="416"/>
    </location>
</feature>
<dbReference type="Proteomes" id="UP000034597">
    <property type="component" value="Unassembled WGS sequence"/>
</dbReference>
<dbReference type="InterPro" id="IPR000055">
    <property type="entry name" value="Restrct_endonuc_typeI_TRD"/>
</dbReference>
<name>A0A0F8CLT5_METMZ</name>
<dbReference type="PANTHER" id="PTHR30408:SF12">
    <property type="entry name" value="TYPE I RESTRICTION ENZYME MJAVIII SPECIFICITY SUBUNIT"/>
    <property type="match status" value="1"/>
</dbReference>
<dbReference type="RefSeq" id="WP_048045640.1">
    <property type="nucleotide sequence ID" value="NZ_JJOT01000015.1"/>
</dbReference>
<dbReference type="PATRIC" id="fig|2209.60.peg.2906"/>
<proteinExistence type="inferred from homology"/>
<evidence type="ECO:0000313" key="7">
    <source>
        <dbReference type="Proteomes" id="UP000034597"/>
    </source>
</evidence>
<evidence type="ECO:0000256" key="4">
    <source>
        <dbReference type="SAM" id="Coils"/>
    </source>
</evidence>
<protein>
    <recommendedName>
        <fullName evidence="5">Type I restriction modification DNA specificity domain-containing protein</fullName>
    </recommendedName>
</protein>
<dbReference type="Gene3D" id="3.90.220.20">
    <property type="entry name" value="DNA methylase specificity domains"/>
    <property type="match status" value="3"/>
</dbReference>
<keyword evidence="2" id="KW-0680">Restriction system</keyword>
<gene>
    <name evidence="6" type="ORF">DU40_13555</name>
</gene>
<comment type="similarity">
    <text evidence="1">Belongs to the type-I restriction system S methylase family.</text>
</comment>
<evidence type="ECO:0000256" key="2">
    <source>
        <dbReference type="ARBA" id="ARBA00022747"/>
    </source>
</evidence>
<feature type="coiled-coil region" evidence="4">
    <location>
        <begin position="422"/>
        <end position="449"/>
    </location>
</feature>
<reference evidence="6 7" key="1">
    <citation type="journal article" date="2015" name="ISME J.">
        <title>Genomic and phenotypic differentiation among Methanosarcina mazei populations from Columbia River sediment.</title>
        <authorList>
            <person name="Youngblut N.D."/>
            <person name="Wirth J.S."/>
            <person name="Henriksen J.R."/>
            <person name="Smith M."/>
            <person name="Simon H."/>
            <person name="Metcalf W.W."/>
            <person name="Whitaker R.J."/>
        </authorList>
    </citation>
    <scope>NUCLEOTIDE SEQUENCE [LARGE SCALE GENOMIC DNA]</scope>
    <source>
        <strain evidence="6 7">2.F.T.0.2</strain>
    </source>
</reference>